<keyword evidence="3" id="KW-1185">Reference proteome</keyword>
<name>A0A267DR00_9PLAT</name>
<accession>A0A267DR00</accession>
<organism evidence="2 3">
    <name type="scientific">Macrostomum lignano</name>
    <dbReference type="NCBI Taxonomy" id="282301"/>
    <lineage>
        <taxon>Eukaryota</taxon>
        <taxon>Metazoa</taxon>
        <taxon>Spiralia</taxon>
        <taxon>Lophotrochozoa</taxon>
        <taxon>Platyhelminthes</taxon>
        <taxon>Rhabditophora</taxon>
        <taxon>Macrostomorpha</taxon>
        <taxon>Macrostomida</taxon>
        <taxon>Macrostomidae</taxon>
        <taxon>Macrostomum</taxon>
    </lineage>
</organism>
<proteinExistence type="predicted"/>
<reference evidence="2 3" key="1">
    <citation type="submission" date="2017-06" db="EMBL/GenBank/DDBJ databases">
        <title>A platform for efficient transgenesis in Macrostomum lignano, a flatworm model organism for stem cell research.</title>
        <authorList>
            <person name="Berezikov E."/>
        </authorList>
    </citation>
    <scope>NUCLEOTIDE SEQUENCE [LARGE SCALE GENOMIC DNA]</scope>
    <source>
        <strain evidence="2">DV1</strain>
        <tissue evidence="2">Whole organism</tissue>
    </source>
</reference>
<comment type="caution">
    <text evidence="2">The sequence shown here is derived from an EMBL/GenBank/DDBJ whole genome shotgun (WGS) entry which is preliminary data.</text>
</comment>
<sequence>YLTHVYVSSLEKILNRTYRVISVAALISLVPLACCQKKNPDCLNAFYDCNGSDKSDCFISKFHSLLSVTAQSLMVDRISMRLHADALKKDWKDRSGYCYIEAIVSSDGRVLFLRFSNSRSLLTGFVDSASWKKLQNLIQVYESRPNGMQLLVDLNAKQHCSNSNFLSPSVIRDTTYVFARLMNRSEVNELPTTSSYINMDFSASAEEIKQVQKSNSVNLHGSKSLDVATILLNKRWHPLTLWVYRCPARLGFGDVQCNSKMHAYLFLRSWINNSRAQIQKEDFKNYAGWRYKFLKEDVYLITLMVIVPLYIAIHLHCIMWFGLSPVSSGL</sequence>
<keyword evidence="1" id="KW-1133">Transmembrane helix</keyword>
<dbReference type="EMBL" id="NIVC01003370">
    <property type="protein sequence ID" value="PAA51721.1"/>
    <property type="molecule type" value="Genomic_DNA"/>
</dbReference>
<dbReference type="Proteomes" id="UP000215902">
    <property type="component" value="Unassembled WGS sequence"/>
</dbReference>
<keyword evidence="1" id="KW-0812">Transmembrane</keyword>
<keyword evidence="1" id="KW-0472">Membrane</keyword>
<feature type="transmembrane region" description="Helical" evidence="1">
    <location>
        <begin position="298"/>
        <end position="323"/>
    </location>
</feature>
<dbReference type="AlphaFoldDB" id="A0A267DR00"/>
<evidence type="ECO:0000313" key="3">
    <source>
        <dbReference type="Proteomes" id="UP000215902"/>
    </source>
</evidence>
<evidence type="ECO:0000313" key="2">
    <source>
        <dbReference type="EMBL" id="PAA51721.1"/>
    </source>
</evidence>
<feature type="non-terminal residue" evidence="2">
    <location>
        <position position="1"/>
    </location>
</feature>
<evidence type="ECO:0000256" key="1">
    <source>
        <dbReference type="SAM" id="Phobius"/>
    </source>
</evidence>
<gene>
    <name evidence="2" type="ORF">BOX15_Mlig015509g1</name>
</gene>
<protein>
    <submittedName>
        <fullName evidence="2">Uncharacterized protein</fullName>
    </submittedName>
</protein>